<organism evidence="5 6">
    <name type="scientific">Aeromicrobium erythreum</name>
    <dbReference type="NCBI Taxonomy" id="2041"/>
    <lineage>
        <taxon>Bacteria</taxon>
        <taxon>Bacillati</taxon>
        <taxon>Actinomycetota</taxon>
        <taxon>Actinomycetes</taxon>
        <taxon>Propionibacteriales</taxon>
        <taxon>Nocardioidaceae</taxon>
        <taxon>Aeromicrobium</taxon>
    </lineage>
</organism>
<dbReference type="STRING" id="2041.AERYTH_11735"/>
<dbReference type="RefSeq" id="WP_067858850.1">
    <property type="nucleotide sequence ID" value="NZ_CP011502.1"/>
</dbReference>
<evidence type="ECO:0000256" key="2">
    <source>
        <dbReference type="ARBA" id="ARBA00022679"/>
    </source>
</evidence>
<dbReference type="PANTHER" id="PTHR45947:SF3">
    <property type="entry name" value="SULFOQUINOVOSYL TRANSFERASE SQD2"/>
    <property type="match status" value="1"/>
</dbReference>
<dbReference type="AlphaFoldDB" id="A0A0U4CRT1"/>
<dbReference type="GO" id="GO:1901137">
    <property type="term" value="P:carbohydrate derivative biosynthetic process"/>
    <property type="evidence" value="ECO:0007669"/>
    <property type="project" value="UniProtKB-ARBA"/>
</dbReference>
<dbReference type="Proteomes" id="UP000067689">
    <property type="component" value="Chromosome"/>
</dbReference>
<dbReference type="InterPro" id="IPR050194">
    <property type="entry name" value="Glycosyltransferase_grp1"/>
</dbReference>
<feature type="domain" description="Glycosyltransferase subfamily 4-like N-terminal" evidence="4">
    <location>
        <begin position="61"/>
        <end position="209"/>
    </location>
</feature>
<dbReference type="KEGG" id="aer:AERYTH_11735"/>
<name>A0A0U4CRT1_9ACTN</name>
<reference evidence="5 6" key="1">
    <citation type="journal article" date="1991" name="Int. J. Syst. Bacteriol.">
        <title>Description of the erythromycin-producing bacterium Arthrobacter sp. strain NRRL B-3381 as Aeromicrobium erythreum gen. nov., sp. nov.</title>
        <authorList>
            <person name="Miller E.S."/>
            <person name="Woese C.R."/>
            <person name="Brenner S."/>
        </authorList>
    </citation>
    <scope>NUCLEOTIDE SEQUENCE [LARGE SCALE GENOMIC DNA]</scope>
    <source>
        <strain evidence="5 6">AR18</strain>
    </source>
</reference>
<dbReference type="PATRIC" id="fig|2041.4.peg.2450"/>
<dbReference type="Gene3D" id="3.40.50.2000">
    <property type="entry name" value="Glycogen Phosphorylase B"/>
    <property type="match status" value="2"/>
</dbReference>
<evidence type="ECO:0000256" key="1">
    <source>
        <dbReference type="ARBA" id="ARBA00022676"/>
    </source>
</evidence>
<dbReference type="EMBL" id="CP011502">
    <property type="protein sequence ID" value="ALX05324.1"/>
    <property type="molecule type" value="Genomic_DNA"/>
</dbReference>
<dbReference type="Pfam" id="PF00534">
    <property type="entry name" value="Glycos_transf_1"/>
    <property type="match status" value="1"/>
</dbReference>
<gene>
    <name evidence="5" type="ORF">AERYTH_11735</name>
</gene>
<evidence type="ECO:0000259" key="4">
    <source>
        <dbReference type="Pfam" id="PF13439"/>
    </source>
</evidence>
<proteinExistence type="predicted"/>
<evidence type="ECO:0000313" key="6">
    <source>
        <dbReference type="Proteomes" id="UP000067689"/>
    </source>
</evidence>
<evidence type="ECO:0008006" key="7">
    <source>
        <dbReference type="Google" id="ProtNLM"/>
    </source>
</evidence>
<sequence>MHLLVVASTFPAHDADPVPAFVRDQVIALRAEDPSLRVTVLAPHDRRSGTQSSTRHADYDEHRFHYAWPRGAEQLAGRGIMPTLQAKPWLLPTVLTLFVGEFLALWSLVRRERPDVVYAHWFTPQAVVARWVGRLTGTPFVFTTHASDVSVWWKIPWLGPRVVRSHAVRARRITAVSRRSMAKLRAFFDDDAWAALEPRTRIIPMGVDLPDAEEPSVGPGERVLFVGRLAEKKGVAYLLEALAEVRRTRPQVSLTVTGDGPLRADLEQRAVELGLGADAVRFTGYLTGADKAALLADHGTYVVPSIITDSGDAEGLPVALMEGLAVGQVCIATAESGADDFLVDGENGFLVGERDSAALARALTAAVDLDDARRARMGHEAMRTARQFHWPTVARAHLDFLFADEGV</sequence>
<dbReference type="InterPro" id="IPR001296">
    <property type="entry name" value="Glyco_trans_1"/>
</dbReference>
<dbReference type="InterPro" id="IPR028098">
    <property type="entry name" value="Glyco_trans_4-like_N"/>
</dbReference>
<evidence type="ECO:0000313" key="5">
    <source>
        <dbReference type="EMBL" id="ALX05324.1"/>
    </source>
</evidence>
<dbReference type="PANTHER" id="PTHR45947">
    <property type="entry name" value="SULFOQUINOVOSYL TRANSFERASE SQD2"/>
    <property type="match status" value="1"/>
</dbReference>
<feature type="domain" description="Glycosyl transferase family 1" evidence="3">
    <location>
        <begin position="220"/>
        <end position="381"/>
    </location>
</feature>
<dbReference type="OrthoDB" id="509705at2"/>
<accession>A0A0U4CRT1</accession>
<keyword evidence="2" id="KW-0808">Transferase</keyword>
<dbReference type="SUPFAM" id="SSF53756">
    <property type="entry name" value="UDP-Glycosyltransferase/glycogen phosphorylase"/>
    <property type="match status" value="1"/>
</dbReference>
<dbReference type="Pfam" id="PF13439">
    <property type="entry name" value="Glyco_transf_4"/>
    <property type="match status" value="1"/>
</dbReference>
<evidence type="ECO:0000259" key="3">
    <source>
        <dbReference type="Pfam" id="PF00534"/>
    </source>
</evidence>
<dbReference type="GO" id="GO:0016757">
    <property type="term" value="F:glycosyltransferase activity"/>
    <property type="evidence" value="ECO:0007669"/>
    <property type="project" value="UniProtKB-KW"/>
</dbReference>
<keyword evidence="1" id="KW-0328">Glycosyltransferase</keyword>
<keyword evidence="6" id="KW-1185">Reference proteome</keyword>
<protein>
    <recommendedName>
        <fullName evidence="7">D-inositol 3-phosphate glycosyltransferase</fullName>
    </recommendedName>
</protein>